<name>W7YT59_9BACL</name>
<reference evidence="1 2" key="1">
    <citation type="journal article" date="2014" name="Genome Announc.">
        <title>Draft Genome Sequence of Paenibacillus pini JCM 16418T, Isolated from the Rhizosphere of Pine Tree.</title>
        <authorList>
            <person name="Yuki M."/>
            <person name="Oshima K."/>
            <person name="Suda W."/>
            <person name="Oshida Y."/>
            <person name="Kitamura K."/>
            <person name="Iida Y."/>
            <person name="Hattori M."/>
            <person name="Ohkuma M."/>
        </authorList>
    </citation>
    <scope>NUCLEOTIDE SEQUENCE [LARGE SCALE GENOMIC DNA]</scope>
    <source>
        <strain evidence="1 2">JCM 16418</strain>
    </source>
</reference>
<comment type="caution">
    <text evidence="1">The sequence shown here is derived from an EMBL/GenBank/DDBJ whole genome shotgun (WGS) entry which is preliminary data.</text>
</comment>
<dbReference type="OrthoDB" id="2667292at2"/>
<sequence length="114" mass="13015">MDKLKEIKELHAAASTEHEWDTDGTFVAWKEGCPLKGTYRQIALTQSLTGEIFKNENNQNDAYFIAHAPEYITYLLQLVETQSKALAAIEEELVDSDFVGDQRIMRIIKKSTHI</sequence>
<organism evidence="1 2">
    <name type="scientific">Paenibacillus pini JCM 16418</name>
    <dbReference type="NCBI Taxonomy" id="1236976"/>
    <lineage>
        <taxon>Bacteria</taxon>
        <taxon>Bacillati</taxon>
        <taxon>Bacillota</taxon>
        <taxon>Bacilli</taxon>
        <taxon>Bacillales</taxon>
        <taxon>Paenibacillaceae</taxon>
        <taxon>Paenibacillus</taxon>
    </lineage>
</organism>
<dbReference type="STRING" id="1236976.JCM16418_4583"/>
<evidence type="ECO:0000313" key="1">
    <source>
        <dbReference type="EMBL" id="GAF10383.1"/>
    </source>
</evidence>
<dbReference type="RefSeq" id="WP_036652744.1">
    <property type="nucleotide sequence ID" value="NZ_BAVZ01000023.1"/>
</dbReference>
<keyword evidence="2" id="KW-1185">Reference proteome</keyword>
<gene>
    <name evidence="1" type="ORF">JCM16418_4583</name>
</gene>
<evidence type="ECO:0000313" key="2">
    <source>
        <dbReference type="Proteomes" id="UP000019364"/>
    </source>
</evidence>
<dbReference type="Proteomes" id="UP000019364">
    <property type="component" value="Unassembled WGS sequence"/>
</dbReference>
<dbReference type="EMBL" id="BAVZ01000023">
    <property type="protein sequence ID" value="GAF10383.1"/>
    <property type="molecule type" value="Genomic_DNA"/>
</dbReference>
<accession>W7YT59</accession>
<protein>
    <submittedName>
        <fullName evidence="1">Uncharacterized protein</fullName>
    </submittedName>
</protein>
<proteinExistence type="predicted"/>
<dbReference type="AlphaFoldDB" id="W7YT59"/>